<dbReference type="PANTHER" id="PTHR30173:SF43">
    <property type="entry name" value="ECF RNA POLYMERASE SIGMA FACTOR SIGI-RELATED"/>
    <property type="match status" value="1"/>
</dbReference>
<evidence type="ECO:0000313" key="1">
    <source>
        <dbReference type="EMBL" id="TDD07739.1"/>
    </source>
</evidence>
<organism evidence="1 2">
    <name type="scientific">Nonomuraea deserti</name>
    <dbReference type="NCBI Taxonomy" id="1848322"/>
    <lineage>
        <taxon>Bacteria</taxon>
        <taxon>Bacillati</taxon>
        <taxon>Actinomycetota</taxon>
        <taxon>Actinomycetes</taxon>
        <taxon>Streptosporangiales</taxon>
        <taxon>Streptosporangiaceae</taxon>
        <taxon>Nonomuraea</taxon>
    </lineage>
</organism>
<proteinExistence type="predicted"/>
<accession>A0A4R4VPF1</accession>
<dbReference type="EMBL" id="SMKO01000024">
    <property type="protein sequence ID" value="TDD07739.1"/>
    <property type="molecule type" value="Genomic_DNA"/>
</dbReference>
<evidence type="ECO:0000313" key="2">
    <source>
        <dbReference type="Proteomes" id="UP000295258"/>
    </source>
</evidence>
<name>A0A4R4VPF1_9ACTN</name>
<comment type="caution">
    <text evidence="1">The sequence shown here is derived from an EMBL/GenBank/DDBJ whole genome shotgun (WGS) entry which is preliminary data.</text>
</comment>
<reference evidence="1 2" key="1">
    <citation type="submission" date="2019-03" db="EMBL/GenBank/DDBJ databases">
        <title>Draft genome sequences of novel Actinobacteria.</title>
        <authorList>
            <person name="Sahin N."/>
            <person name="Ay H."/>
            <person name="Saygin H."/>
        </authorList>
    </citation>
    <scope>NUCLEOTIDE SEQUENCE [LARGE SCALE GENOMIC DNA]</scope>
    <source>
        <strain evidence="1 2">KC310</strain>
    </source>
</reference>
<dbReference type="GO" id="GO:0016987">
    <property type="term" value="F:sigma factor activity"/>
    <property type="evidence" value="ECO:0007669"/>
    <property type="project" value="TreeGrafter"/>
</dbReference>
<sequence length="157" mass="17130">MWSRRLIRQRNITEGEATCGATRQPHRFTPLSCRTGRWYAMSRQQRDAIASPGGWLTTVAGRICLDLPSSPRVRRETYVGEWIPEPATYTSGSRTASLYLNGASIGSAALAFTPWHAEGPMTLGTAMTGTLDEVWVHGRELLADEVFALMDGSSAGG</sequence>
<dbReference type="PANTHER" id="PTHR30173">
    <property type="entry name" value="SIGMA 19 FACTOR"/>
    <property type="match status" value="1"/>
</dbReference>
<keyword evidence="2" id="KW-1185">Reference proteome</keyword>
<dbReference type="Pfam" id="PF13385">
    <property type="entry name" value="Laminin_G_3"/>
    <property type="match status" value="1"/>
</dbReference>
<dbReference type="Proteomes" id="UP000295258">
    <property type="component" value="Unassembled WGS sequence"/>
</dbReference>
<dbReference type="InterPro" id="IPR052704">
    <property type="entry name" value="ECF_Sigma-70_Domain"/>
</dbReference>
<dbReference type="SUPFAM" id="SSF49899">
    <property type="entry name" value="Concanavalin A-like lectins/glucanases"/>
    <property type="match status" value="1"/>
</dbReference>
<gene>
    <name evidence="1" type="ORF">E1292_12655</name>
</gene>
<evidence type="ECO:0008006" key="3">
    <source>
        <dbReference type="Google" id="ProtNLM"/>
    </source>
</evidence>
<dbReference type="Gene3D" id="2.60.120.200">
    <property type="match status" value="1"/>
</dbReference>
<protein>
    <recommendedName>
        <fullName evidence="3">LamG domain-containing protein</fullName>
    </recommendedName>
</protein>
<dbReference type="AlphaFoldDB" id="A0A4R4VPF1"/>
<dbReference type="InterPro" id="IPR013320">
    <property type="entry name" value="ConA-like_dom_sf"/>
</dbReference>